<feature type="compositionally biased region" description="Basic and acidic residues" evidence="1">
    <location>
        <begin position="19"/>
        <end position="35"/>
    </location>
</feature>
<proteinExistence type="predicted"/>
<accession>A0A9N7V3K9</accession>
<evidence type="ECO:0000313" key="2">
    <source>
        <dbReference type="EMBL" id="CAB1442237.1"/>
    </source>
</evidence>
<evidence type="ECO:0000256" key="1">
    <source>
        <dbReference type="SAM" id="MobiDB-lite"/>
    </source>
</evidence>
<organism evidence="2 3">
    <name type="scientific">Pleuronectes platessa</name>
    <name type="common">European plaice</name>
    <dbReference type="NCBI Taxonomy" id="8262"/>
    <lineage>
        <taxon>Eukaryota</taxon>
        <taxon>Metazoa</taxon>
        <taxon>Chordata</taxon>
        <taxon>Craniata</taxon>
        <taxon>Vertebrata</taxon>
        <taxon>Euteleostomi</taxon>
        <taxon>Actinopterygii</taxon>
        <taxon>Neopterygii</taxon>
        <taxon>Teleostei</taxon>
        <taxon>Neoteleostei</taxon>
        <taxon>Acanthomorphata</taxon>
        <taxon>Carangaria</taxon>
        <taxon>Pleuronectiformes</taxon>
        <taxon>Pleuronectoidei</taxon>
        <taxon>Pleuronectidae</taxon>
        <taxon>Pleuronectes</taxon>
    </lineage>
</organism>
<feature type="region of interest" description="Disordered" evidence="1">
    <location>
        <begin position="19"/>
        <end position="38"/>
    </location>
</feature>
<protein>
    <submittedName>
        <fullName evidence="2">Uncharacterized protein</fullName>
    </submittedName>
</protein>
<dbReference type="Proteomes" id="UP001153269">
    <property type="component" value="Unassembled WGS sequence"/>
</dbReference>
<comment type="caution">
    <text evidence="2">The sequence shown here is derived from an EMBL/GenBank/DDBJ whole genome shotgun (WGS) entry which is preliminary data.</text>
</comment>
<gene>
    <name evidence="2" type="ORF">PLEPLA_LOCUS29923</name>
</gene>
<name>A0A9N7V3K9_PLEPL</name>
<reference evidence="2" key="1">
    <citation type="submission" date="2020-03" db="EMBL/GenBank/DDBJ databases">
        <authorList>
            <person name="Weist P."/>
        </authorList>
    </citation>
    <scope>NUCLEOTIDE SEQUENCE</scope>
</reference>
<keyword evidence="3" id="KW-1185">Reference proteome</keyword>
<sequence length="110" mass="12277">MNRERGWGVSCDEERWCWDNGRKGEAPRGGEEGRRRGGNTQLDLIHFRAVNLRFPPGGTLGLCNLGNSLFAGLSTESPEHQTVVKEGRDRQQLTAISHFSLTVFLNHTGK</sequence>
<evidence type="ECO:0000313" key="3">
    <source>
        <dbReference type="Proteomes" id="UP001153269"/>
    </source>
</evidence>
<dbReference type="AlphaFoldDB" id="A0A9N7V3K9"/>
<dbReference type="EMBL" id="CADEAL010002802">
    <property type="protein sequence ID" value="CAB1442237.1"/>
    <property type="molecule type" value="Genomic_DNA"/>
</dbReference>